<proteinExistence type="predicted"/>
<reference evidence="2 3" key="1">
    <citation type="submission" date="2015-12" db="EMBL/GenBank/DDBJ databases">
        <title>The genome of Folsomia candida.</title>
        <authorList>
            <person name="Faddeeva A."/>
            <person name="Derks M.F."/>
            <person name="Anvar Y."/>
            <person name="Smit S."/>
            <person name="Van Straalen N."/>
            <person name="Roelofs D."/>
        </authorList>
    </citation>
    <scope>NUCLEOTIDE SEQUENCE [LARGE SCALE GENOMIC DNA]</scope>
    <source>
        <strain evidence="2 3">VU population</strain>
        <tissue evidence="2">Whole body</tissue>
    </source>
</reference>
<dbReference type="AlphaFoldDB" id="A0A226D502"/>
<feature type="region of interest" description="Disordered" evidence="1">
    <location>
        <begin position="1"/>
        <end position="79"/>
    </location>
</feature>
<protein>
    <submittedName>
        <fullName evidence="2">Uncharacterized protein</fullName>
    </submittedName>
</protein>
<dbReference type="EMBL" id="LNIX01000034">
    <property type="protein sequence ID" value="OXA40150.1"/>
    <property type="molecule type" value="Genomic_DNA"/>
</dbReference>
<gene>
    <name evidence="2" type="ORF">Fcan01_24896</name>
</gene>
<evidence type="ECO:0000256" key="1">
    <source>
        <dbReference type="SAM" id="MobiDB-lite"/>
    </source>
</evidence>
<name>A0A226D502_FOLCA</name>
<sequence>MSGKGRKATPSIAGPPNKKATQGGKDGSKDPNLNLLKLPADVRQEWFSALFPTESPSAMSSTTEESSNSPPPDFLQRLKDFCGNSSQADKNEEDLPEAEDPKDAMQVAKLLQNFKEKEAFGETIHDKDGIKVGFMRVGQNARYTVNKDIQLDFNVYNGEMYVHLKKKFSKTAEMQALLLGKDVDASYLEFATQLLKVGTKK</sequence>
<comment type="caution">
    <text evidence="2">The sequence shown here is derived from an EMBL/GenBank/DDBJ whole genome shotgun (WGS) entry which is preliminary data.</text>
</comment>
<organism evidence="2 3">
    <name type="scientific">Folsomia candida</name>
    <name type="common">Springtail</name>
    <dbReference type="NCBI Taxonomy" id="158441"/>
    <lineage>
        <taxon>Eukaryota</taxon>
        <taxon>Metazoa</taxon>
        <taxon>Ecdysozoa</taxon>
        <taxon>Arthropoda</taxon>
        <taxon>Hexapoda</taxon>
        <taxon>Collembola</taxon>
        <taxon>Entomobryomorpha</taxon>
        <taxon>Isotomoidea</taxon>
        <taxon>Isotomidae</taxon>
        <taxon>Proisotominae</taxon>
        <taxon>Folsomia</taxon>
    </lineage>
</organism>
<dbReference type="Proteomes" id="UP000198287">
    <property type="component" value="Unassembled WGS sequence"/>
</dbReference>
<accession>A0A226D502</accession>
<keyword evidence="3" id="KW-1185">Reference proteome</keyword>
<evidence type="ECO:0000313" key="3">
    <source>
        <dbReference type="Proteomes" id="UP000198287"/>
    </source>
</evidence>
<feature type="compositionally biased region" description="Low complexity" evidence="1">
    <location>
        <begin position="52"/>
        <end position="68"/>
    </location>
</feature>
<evidence type="ECO:0000313" key="2">
    <source>
        <dbReference type="EMBL" id="OXA40150.1"/>
    </source>
</evidence>